<reference evidence="2" key="1">
    <citation type="submission" date="2022-10" db="EMBL/GenBank/DDBJ databases">
        <title>Genome assembly of Pristionchus species.</title>
        <authorList>
            <person name="Yoshida K."/>
            <person name="Sommer R.J."/>
        </authorList>
    </citation>
    <scope>NUCLEOTIDE SEQUENCE [LARGE SCALE GENOMIC DNA]</scope>
    <source>
        <strain evidence="2">RS5460</strain>
    </source>
</reference>
<comment type="caution">
    <text evidence="1">The sequence shown here is derived from an EMBL/GenBank/DDBJ whole genome shotgun (WGS) entry which is preliminary data.</text>
</comment>
<evidence type="ECO:0000313" key="2">
    <source>
        <dbReference type="Proteomes" id="UP001328107"/>
    </source>
</evidence>
<organism evidence="1 2">
    <name type="scientific">Pristionchus mayeri</name>
    <dbReference type="NCBI Taxonomy" id="1317129"/>
    <lineage>
        <taxon>Eukaryota</taxon>
        <taxon>Metazoa</taxon>
        <taxon>Ecdysozoa</taxon>
        <taxon>Nematoda</taxon>
        <taxon>Chromadorea</taxon>
        <taxon>Rhabditida</taxon>
        <taxon>Rhabditina</taxon>
        <taxon>Diplogasteromorpha</taxon>
        <taxon>Diplogasteroidea</taxon>
        <taxon>Neodiplogasteridae</taxon>
        <taxon>Pristionchus</taxon>
    </lineage>
</organism>
<dbReference type="Proteomes" id="UP001328107">
    <property type="component" value="Unassembled WGS sequence"/>
</dbReference>
<keyword evidence="2" id="KW-1185">Reference proteome</keyword>
<accession>A0AAN5CD00</accession>
<protein>
    <recommendedName>
        <fullName evidence="3">G protein-coupled receptor</fullName>
    </recommendedName>
</protein>
<evidence type="ECO:0000313" key="1">
    <source>
        <dbReference type="EMBL" id="GMR38897.1"/>
    </source>
</evidence>
<name>A0AAN5CD00_9BILA</name>
<sequence>MVLTTEITAASPIYLTFFQPTYVATNDLAAYTAPVVLFACNSRVRTLLIDTAKKPITWVGSIVRRNQIQPAAPIVPSLHHSNS</sequence>
<proteinExistence type="predicted"/>
<gene>
    <name evidence="1" type="ORF">PMAYCL1PPCAC_09092</name>
</gene>
<dbReference type="AlphaFoldDB" id="A0AAN5CD00"/>
<evidence type="ECO:0008006" key="3">
    <source>
        <dbReference type="Google" id="ProtNLM"/>
    </source>
</evidence>
<dbReference type="EMBL" id="BTRK01000002">
    <property type="protein sequence ID" value="GMR38897.1"/>
    <property type="molecule type" value="Genomic_DNA"/>
</dbReference>